<sequence>MAVPTSTQEGRDIHHWCPQYTGKGMFGDLKLVFGEDYSKIVSVKTHLIKQVEPQSQGTYHTNTNMSFSFIDDHKLEETGELETVTGTLKVHRPLHRQQQGGRRQ</sequence>
<evidence type="ECO:0000313" key="2">
    <source>
        <dbReference type="Proteomes" id="UP001385951"/>
    </source>
</evidence>
<dbReference type="EMBL" id="JASBNA010000012">
    <property type="protein sequence ID" value="KAK7687657.1"/>
    <property type="molecule type" value="Genomic_DNA"/>
</dbReference>
<proteinExistence type="predicted"/>
<dbReference type="Proteomes" id="UP001385951">
    <property type="component" value="Unassembled WGS sequence"/>
</dbReference>
<reference evidence="1 2" key="1">
    <citation type="submission" date="2022-09" db="EMBL/GenBank/DDBJ databases">
        <authorList>
            <person name="Palmer J.M."/>
        </authorList>
    </citation>
    <scope>NUCLEOTIDE SEQUENCE [LARGE SCALE GENOMIC DNA]</scope>
    <source>
        <strain evidence="1 2">DSM 7382</strain>
    </source>
</reference>
<organism evidence="1 2">
    <name type="scientific">Cerrena zonata</name>
    <dbReference type="NCBI Taxonomy" id="2478898"/>
    <lineage>
        <taxon>Eukaryota</taxon>
        <taxon>Fungi</taxon>
        <taxon>Dikarya</taxon>
        <taxon>Basidiomycota</taxon>
        <taxon>Agaricomycotina</taxon>
        <taxon>Agaricomycetes</taxon>
        <taxon>Polyporales</taxon>
        <taxon>Cerrenaceae</taxon>
        <taxon>Cerrena</taxon>
    </lineage>
</organism>
<name>A0AAW0GCK2_9APHY</name>
<protein>
    <submittedName>
        <fullName evidence="1">Uncharacterized protein</fullName>
    </submittedName>
</protein>
<keyword evidence="2" id="KW-1185">Reference proteome</keyword>
<evidence type="ECO:0000313" key="1">
    <source>
        <dbReference type="EMBL" id="KAK7687657.1"/>
    </source>
</evidence>
<dbReference type="AlphaFoldDB" id="A0AAW0GCK2"/>
<comment type="caution">
    <text evidence="1">The sequence shown here is derived from an EMBL/GenBank/DDBJ whole genome shotgun (WGS) entry which is preliminary data.</text>
</comment>
<accession>A0AAW0GCK2</accession>
<gene>
    <name evidence="1" type="ORF">QCA50_008872</name>
</gene>